<dbReference type="NCBIfam" id="TIGR00492">
    <property type="entry name" value="alr"/>
    <property type="match status" value="1"/>
</dbReference>
<dbReference type="InterPro" id="IPR020622">
    <property type="entry name" value="Ala_racemase_pyridoxalP-BS"/>
</dbReference>
<dbReference type="OrthoDB" id="9813814at2"/>
<comment type="caution">
    <text evidence="8">The sequence shown here is derived from an EMBL/GenBank/DDBJ whole genome shotgun (WGS) entry which is preliminary data.</text>
</comment>
<organism evidence="8 9">
    <name type="scientific">Candidatus Methylomirabilis limnetica</name>
    <dbReference type="NCBI Taxonomy" id="2033718"/>
    <lineage>
        <taxon>Bacteria</taxon>
        <taxon>Candidatus Methylomirabilota</taxon>
        <taxon>Candidatus Methylomirabilia</taxon>
        <taxon>Candidatus Methylomirabilales</taxon>
        <taxon>Candidatus Methylomirabilaceae</taxon>
        <taxon>Candidatus Methylomirabilis</taxon>
    </lineage>
</organism>
<feature type="domain" description="Alanine racemase C-terminal" evidence="7">
    <location>
        <begin position="255"/>
        <end position="383"/>
    </location>
</feature>
<dbReference type="PRINTS" id="PR00992">
    <property type="entry name" value="ALARACEMASE"/>
</dbReference>
<dbReference type="GO" id="GO:0030632">
    <property type="term" value="P:D-alanine biosynthetic process"/>
    <property type="evidence" value="ECO:0007669"/>
    <property type="project" value="UniProtKB-UniRule"/>
</dbReference>
<dbReference type="InterPro" id="IPR029066">
    <property type="entry name" value="PLP-binding_barrel"/>
</dbReference>
<dbReference type="InterPro" id="IPR001608">
    <property type="entry name" value="Ala_racemase_N"/>
</dbReference>
<protein>
    <recommendedName>
        <fullName evidence="4">Alanine racemase</fullName>
        <ecNumber evidence="4">5.1.1.1</ecNumber>
    </recommendedName>
</protein>
<feature type="binding site" evidence="4 6">
    <location>
        <position position="147"/>
    </location>
    <ligand>
        <name>substrate</name>
    </ligand>
</feature>
<feature type="active site" description="Proton acceptor; specific for D-alanine" evidence="4">
    <location>
        <position position="51"/>
    </location>
</feature>
<dbReference type="SMART" id="SM01005">
    <property type="entry name" value="Ala_racemase_C"/>
    <property type="match status" value="1"/>
</dbReference>
<evidence type="ECO:0000259" key="7">
    <source>
        <dbReference type="SMART" id="SM01005"/>
    </source>
</evidence>
<dbReference type="AlphaFoldDB" id="A0A2T4TV09"/>
<dbReference type="RefSeq" id="WP_107563875.1">
    <property type="nucleotide sequence ID" value="NZ_NVQC01000036.1"/>
</dbReference>
<dbReference type="Gene3D" id="3.20.20.10">
    <property type="entry name" value="Alanine racemase"/>
    <property type="match status" value="1"/>
</dbReference>
<dbReference type="InterPro" id="IPR011079">
    <property type="entry name" value="Ala_racemase_C"/>
</dbReference>
<accession>A0A2T4TV09</accession>
<evidence type="ECO:0000256" key="4">
    <source>
        <dbReference type="HAMAP-Rule" id="MF_01201"/>
    </source>
</evidence>
<gene>
    <name evidence="8" type="ORF">CLG94_12010</name>
</gene>
<reference evidence="9" key="2">
    <citation type="journal article" date="2018" name="Environ. Microbiol.">
        <title>Bloom of a denitrifying methanotroph, 'Candidatus Methylomirabilis limnetica', in a deep stratified lake.</title>
        <authorList>
            <person name="Graf J.S."/>
            <person name="Mayr M.J."/>
            <person name="Marchant H.K."/>
            <person name="Tienken D."/>
            <person name="Hach P.F."/>
            <person name="Brand A."/>
            <person name="Schubert C.J."/>
            <person name="Kuypers M.M."/>
            <person name="Milucka J."/>
        </authorList>
    </citation>
    <scope>NUCLEOTIDE SEQUENCE [LARGE SCALE GENOMIC DNA]</scope>
    <source>
        <strain evidence="9">Zug</strain>
    </source>
</reference>
<comment type="cofactor">
    <cofactor evidence="1 4 5">
        <name>pyridoxal 5'-phosphate</name>
        <dbReference type="ChEBI" id="CHEBI:597326"/>
    </cofactor>
</comment>
<feature type="active site" description="Proton acceptor; specific for L-alanine" evidence="4">
    <location>
        <position position="276"/>
    </location>
</feature>
<dbReference type="HAMAP" id="MF_01201">
    <property type="entry name" value="Ala_racemase"/>
    <property type="match status" value="1"/>
</dbReference>
<dbReference type="UniPathway" id="UPA00042">
    <property type="reaction ID" value="UER00497"/>
</dbReference>
<evidence type="ECO:0000256" key="2">
    <source>
        <dbReference type="ARBA" id="ARBA00022898"/>
    </source>
</evidence>
<dbReference type="FunFam" id="3.20.20.10:FF:000002">
    <property type="entry name" value="Alanine racemase"/>
    <property type="match status" value="1"/>
</dbReference>
<dbReference type="InterPro" id="IPR000821">
    <property type="entry name" value="Ala_racemase"/>
</dbReference>
<dbReference type="Pfam" id="PF00842">
    <property type="entry name" value="Ala_racemase_C"/>
    <property type="match status" value="1"/>
</dbReference>
<keyword evidence="3 4" id="KW-0413">Isomerase</keyword>
<comment type="function">
    <text evidence="4">Catalyzes the interconversion of L-alanine and D-alanine. May also act on other amino acids.</text>
</comment>
<dbReference type="SUPFAM" id="SSF50621">
    <property type="entry name" value="Alanine racemase C-terminal domain-like"/>
    <property type="match status" value="1"/>
</dbReference>
<dbReference type="PROSITE" id="PS00395">
    <property type="entry name" value="ALANINE_RACEMASE"/>
    <property type="match status" value="1"/>
</dbReference>
<dbReference type="EMBL" id="NVQC01000036">
    <property type="protein sequence ID" value="PTL34947.1"/>
    <property type="molecule type" value="Genomic_DNA"/>
</dbReference>
<comment type="pathway">
    <text evidence="4">Amino-acid biosynthesis; D-alanine biosynthesis; D-alanine from L-alanine: step 1/1.</text>
</comment>
<evidence type="ECO:0000313" key="8">
    <source>
        <dbReference type="EMBL" id="PTL34947.1"/>
    </source>
</evidence>
<dbReference type="CDD" id="cd00430">
    <property type="entry name" value="PLPDE_III_AR"/>
    <property type="match status" value="1"/>
</dbReference>
<dbReference type="InterPro" id="IPR009006">
    <property type="entry name" value="Ala_racemase/Decarboxylase_C"/>
</dbReference>
<dbReference type="Pfam" id="PF01168">
    <property type="entry name" value="Ala_racemase_N"/>
    <property type="match status" value="1"/>
</dbReference>
<evidence type="ECO:0000256" key="6">
    <source>
        <dbReference type="PIRSR" id="PIRSR600821-52"/>
    </source>
</evidence>
<dbReference type="PANTHER" id="PTHR30511">
    <property type="entry name" value="ALANINE RACEMASE"/>
    <property type="match status" value="1"/>
</dbReference>
<name>A0A2T4TV09_9BACT</name>
<dbReference type="GO" id="GO:0005829">
    <property type="term" value="C:cytosol"/>
    <property type="evidence" value="ECO:0007669"/>
    <property type="project" value="TreeGrafter"/>
</dbReference>
<keyword evidence="9" id="KW-1185">Reference proteome</keyword>
<proteinExistence type="inferred from homology"/>
<dbReference type="GO" id="GO:0008784">
    <property type="term" value="F:alanine racemase activity"/>
    <property type="evidence" value="ECO:0007669"/>
    <property type="project" value="UniProtKB-UniRule"/>
</dbReference>
<evidence type="ECO:0000313" key="9">
    <source>
        <dbReference type="Proteomes" id="UP000241436"/>
    </source>
</evidence>
<dbReference type="EC" id="5.1.1.1" evidence="4"/>
<keyword evidence="2 4" id="KW-0663">Pyridoxal phosphate</keyword>
<evidence type="ECO:0000256" key="3">
    <source>
        <dbReference type="ARBA" id="ARBA00023235"/>
    </source>
</evidence>
<dbReference type="SUPFAM" id="SSF51419">
    <property type="entry name" value="PLP-binding barrel"/>
    <property type="match status" value="1"/>
</dbReference>
<dbReference type="GO" id="GO:0030170">
    <property type="term" value="F:pyridoxal phosphate binding"/>
    <property type="evidence" value="ECO:0007669"/>
    <property type="project" value="UniProtKB-UniRule"/>
</dbReference>
<feature type="modified residue" description="N6-(pyridoxal phosphate)lysine" evidence="4 5">
    <location>
        <position position="51"/>
    </location>
</feature>
<comment type="similarity">
    <text evidence="4">Belongs to the alanine racemase family.</text>
</comment>
<sequence length="385" mass="41976">MSNHQGLGWAADRVPSTRRAWVEVDLGAIRRNVQAIRRLLRPSTQFMSVVKADGYGHGAVAVARTALSAGASWLAVATLEEGIQLRQAGIEAPILLFGPTICKKEIEAVAEHRLQPTVCSLDHARRFSEAGLGPIQIHLKVDTGMSRLGVAWQEAQDLLNTIRLLPNVTVASLYSHLATADAADPVTTAQQFERFARLVAMLEKQGTRPPLAHLANSAATLALPETHFDLVRIGLAQYGLYPASHLQEVVVLHPALSVKARIVFIKTVPPGTGVSYGHTFRTGRPTRLATVSIGYGDGIPRALSNRIDFLVRGRRARQVGTITMDQCLIDVTDMPDTFEGEITTLLGQDGDERISVAEWAERLGTIPYEILTVLSPRLPRIFSQD</sequence>
<reference evidence="8 9" key="1">
    <citation type="submission" date="2017-09" db="EMBL/GenBank/DDBJ databases">
        <title>Bloom of a denitrifying methanotroph, Candidatus Methylomirabilis limnetica, in a deep stratified lake.</title>
        <authorList>
            <person name="Graf J.S."/>
            <person name="Marchant H.K."/>
            <person name="Tienken D."/>
            <person name="Hach P.F."/>
            <person name="Brand A."/>
            <person name="Schubert C.J."/>
            <person name="Kuypers M.M."/>
            <person name="Milucka J."/>
        </authorList>
    </citation>
    <scope>NUCLEOTIDE SEQUENCE [LARGE SCALE GENOMIC DNA]</scope>
    <source>
        <strain evidence="8 9">Zug</strain>
    </source>
</reference>
<dbReference type="PANTHER" id="PTHR30511:SF0">
    <property type="entry name" value="ALANINE RACEMASE, CATABOLIC-RELATED"/>
    <property type="match status" value="1"/>
</dbReference>
<dbReference type="Proteomes" id="UP000241436">
    <property type="component" value="Unassembled WGS sequence"/>
</dbReference>
<evidence type="ECO:0000256" key="1">
    <source>
        <dbReference type="ARBA" id="ARBA00001933"/>
    </source>
</evidence>
<feature type="binding site" evidence="4 6">
    <location>
        <position position="324"/>
    </location>
    <ligand>
        <name>substrate</name>
    </ligand>
</feature>
<evidence type="ECO:0000256" key="5">
    <source>
        <dbReference type="PIRSR" id="PIRSR600821-50"/>
    </source>
</evidence>
<dbReference type="Gene3D" id="2.40.37.10">
    <property type="entry name" value="Lyase, Ornithine Decarboxylase, Chain A, domain 1"/>
    <property type="match status" value="1"/>
</dbReference>
<comment type="catalytic activity">
    <reaction evidence="4">
        <text>L-alanine = D-alanine</text>
        <dbReference type="Rhea" id="RHEA:20249"/>
        <dbReference type="ChEBI" id="CHEBI:57416"/>
        <dbReference type="ChEBI" id="CHEBI:57972"/>
        <dbReference type="EC" id="5.1.1.1"/>
    </reaction>
</comment>